<dbReference type="Proteomes" id="UP000478008">
    <property type="component" value="Unassembled WGS sequence"/>
</dbReference>
<evidence type="ECO:0000256" key="8">
    <source>
        <dbReference type="ARBA" id="ARBA00023136"/>
    </source>
</evidence>
<dbReference type="AlphaFoldDB" id="A0A7D9GYL9"/>
<feature type="transmembrane region" description="Helical" evidence="9">
    <location>
        <begin position="212"/>
        <end position="229"/>
    </location>
</feature>
<dbReference type="PANTHER" id="PTHR14083">
    <property type="entry name" value="YIP1 INTERACTING FACTOR HOMOLOG YIF1 PROTEIN"/>
    <property type="match status" value="1"/>
</dbReference>
<dbReference type="GO" id="GO:0005789">
    <property type="term" value="C:endoplasmic reticulum membrane"/>
    <property type="evidence" value="ECO:0007669"/>
    <property type="project" value="UniProtKB-SubCell"/>
</dbReference>
<evidence type="ECO:0000256" key="5">
    <source>
        <dbReference type="ARBA" id="ARBA00022927"/>
    </source>
</evidence>
<gene>
    <name evidence="12" type="ORF">DEBR0S1_11144G</name>
    <name evidence="11" type="ORF">HII12_002460</name>
</gene>
<sequence length="329" mass="37917">MYNPYAQQAEDANSKQQQPFVSTAQPFANQNGRFTQAGYNQQQQQQQQQQWNNNMQIPQQQQQQQQQQQNNNISGQGFNTFLNDPAAQMGLRFSQSAFNASQQYMQQNIKQFVSDENIKYYFKVSNSYVLKKLLLIVFPYRNKTWIRQFRTTTDAQGNSLEIYSTPVDDLNAPDLYIPSMALMTYILLWAVMSGINGDFHPQLLGYALTRTLAFYIVDILLLKISFYALSINSKPSKIWDLVSYSGYKFVTSLLLMVVKHFFSSYFVIAAFFLALSFSLGFFLMRSLRYVVLPSGMDSGAISPGSKRLRTQFLFMYSFVIQAVLVWLMA</sequence>
<keyword evidence="7 9" id="KW-0333">Golgi apparatus</keyword>
<comment type="similarity">
    <text evidence="1 9">Belongs to the YIF1 family.</text>
</comment>
<dbReference type="InterPro" id="IPR005578">
    <property type="entry name" value="Yif1_fam"/>
</dbReference>
<name>A0A7D9GYL9_DEKBR</name>
<evidence type="ECO:0000313" key="12">
    <source>
        <dbReference type="EMBL" id="VUG16228.1"/>
    </source>
</evidence>
<keyword evidence="8 9" id="KW-0472">Membrane</keyword>
<dbReference type="EMBL" id="JABCYN010000024">
    <property type="protein sequence ID" value="KAF6012307.1"/>
    <property type="molecule type" value="Genomic_DNA"/>
</dbReference>
<comment type="function">
    <text evidence="9">Has a role in transport between endoplasmic reticulum and Golgi.</text>
</comment>
<feature type="transmembrane region" description="Helical" evidence="9">
    <location>
        <begin position="175"/>
        <end position="192"/>
    </location>
</feature>
<evidence type="ECO:0000256" key="9">
    <source>
        <dbReference type="RuleBase" id="RU368073"/>
    </source>
</evidence>
<feature type="transmembrane region" description="Helical" evidence="9">
    <location>
        <begin position="308"/>
        <end position="328"/>
    </location>
</feature>
<proteinExistence type="inferred from homology"/>
<feature type="transmembrane region" description="Helical" evidence="9">
    <location>
        <begin position="264"/>
        <end position="287"/>
    </location>
</feature>
<reference evidence="12 13" key="1">
    <citation type="submission" date="2019-07" db="EMBL/GenBank/DDBJ databases">
        <authorList>
            <person name="Friedrich A."/>
            <person name="Schacherer J."/>
        </authorList>
    </citation>
    <scope>NUCLEOTIDE SEQUENCE [LARGE SCALE GENOMIC DNA]</scope>
</reference>
<dbReference type="EMBL" id="CABFWN010000001">
    <property type="protein sequence ID" value="VUG16228.1"/>
    <property type="molecule type" value="Genomic_DNA"/>
</dbReference>
<keyword evidence="6 9" id="KW-1133">Transmembrane helix</keyword>
<keyword evidence="5 9" id="KW-0653">Protein transport</keyword>
<evidence type="ECO:0000313" key="14">
    <source>
        <dbReference type="Proteomes" id="UP000568158"/>
    </source>
</evidence>
<accession>A0A7D9GYL9</accession>
<dbReference type="GO" id="GO:0030134">
    <property type="term" value="C:COPII-coated ER to Golgi transport vesicle"/>
    <property type="evidence" value="ECO:0007669"/>
    <property type="project" value="TreeGrafter"/>
</dbReference>
<keyword evidence="13" id="KW-1185">Reference proteome</keyword>
<evidence type="ECO:0000256" key="7">
    <source>
        <dbReference type="ARBA" id="ARBA00023034"/>
    </source>
</evidence>
<evidence type="ECO:0000256" key="2">
    <source>
        <dbReference type="ARBA" id="ARBA00022448"/>
    </source>
</evidence>
<dbReference type="Pfam" id="PF03878">
    <property type="entry name" value="YIF1"/>
    <property type="match status" value="1"/>
</dbReference>
<keyword evidence="3 9" id="KW-0812">Transmembrane</keyword>
<organism evidence="12 13">
    <name type="scientific">Dekkera bruxellensis</name>
    <name type="common">Brettanomyces custersii</name>
    <dbReference type="NCBI Taxonomy" id="5007"/>
    <lineage>
        <taxon>Eukaryota</taxon>
        <taxon>Fungi</taxon>
        <taxon>Dikarya</taxon>
        <taxon>Ascomycota</taxon>
        <taxon>Saccharomycotina</taxon>
        <taxon>Pichiomycetes</taxon>
        <taxon>Pichiales</taxon>
        <taxon>Pichiaceae</taxon>
        <taxon>Brettanomyces</taxon>
    </lineage>
</organism>
<evidence type="ECO:0000256" key="4">
    <source>
        <dbReference type="ARBA" id="ARBA00022824"/>
    </source>
</evidence>
<keyword evidence="2 9" id="KW-0813">Transport</keyword>
<evidence type="ECO:0000256" key="1">
    <source>
        <dbReference type="ARBA" id="ARBA00009727"/>
    </source>
</evidence>
<dbReference type="GO" id="GO:0006888">
    <property type="term" value="P:endoplasmic reticulum to Golgi vesicle-mediated transport"/>
    <property type="evidence" value="ECO:0007669"/>
    <property type="project" value="UniProtKB-UniRule"/>
</dbReference>
<evidence type="ECO:0000256" key="3">
    <source>
        <dbReference type="ARBA" id="ARBA00022692"/>
    </source>
</evidence>
<dbReference type="GO" id="GO:0000139">
    <property type="term" value="C:Golgi membrane"/>
    <property type="evidence" value="ECO:0007669"/>
    <property type="project" value="UniProtKB-SubCell"/>
</dbReference>
<dbReference type="GO" id="GO:0015031">
    <property type="term" value="P:protein transport"/>
    <property type="evidence" value="ECO:0007669"/>
    <property type="project" value="UniProtKB-KW"/>
</dbReference>
<evidence type="ECO:0000313" key="11">
    <source>
        <dbReference type="EMBL" id="KAF6012307.1"/>
    </source>
</evidence>
<feature type="compositionally biased region" description="Low complexity" evidence="10">
    <location>
        <begin position="40"/>
        <end position="72"/>
    </location>
</feature>
<keyword evidence="4 9" id="KW-0256">Endoplasmic reticulum</keyword>
<dbReference type="GO" id="GO:0005793">
    <property type="term" value="C:endoplasmic reticulum-Golgi intermediate compartment"/>
    <property type="evidence" value="ECO:0007669"/>
    <property type="project" value="UniProtKB-UniRule"/>
</dbReference>
<evidence type="ECO:0000256" key="10">
    <source>
        <dbReference type="SAM" id="MobiDB-lite"/>
    </source>
</evidence>
<evidence type="ECO:0000313" key="13">
    <source>
        <dbReference type="Proteomes" id="UP000478008"/>
    </source>
</evidence>
<comment type="subcellular location">
    <subcellularLocation>
        <location evidence="9">Endoplasmic reticulum membrane</location>
        <topology evidence="9">Multi-pass membrane protein</topology>
    </subcellularLocation>
    <subcellularLocation>
        <location evidence="9">Golgi apparatus membrane</location>
        <topology evidence="9">Multi-pass membrane protein</topology>
    </subcellularLocation>
</comment>
<dbReference type="PANTHER" id="PTHR14083:SF0">
    <property type="entry name" value="YIP1D-INTERACTING FACTOR 1, ISOFORM C"/>
    <property type="match status" value="1"/>
</dbReference>
<protein>
    <recommendedName>
        <fullName evidence="9">Protein YIF1</fullName>
    </recommendedName>
</protein>
<evidence type="ECO:0000256" key="6">
    <source>
        <dbReference type="ARBA" id="ARBA00022989"/>
    </source>
</evidence>
<feature type="region of interest" description="Disordered" evidence="10">
    <location>
        <begin position="1"/>
        <end position="79"/>
    </location>
</feature>
<reference evidence="11 14" key="2">
    <citation type="journal article" date="2020" name="Appl. Microbiol. Biotechnol.">
        <title>Targeted gene deletion in Brettanomyces bruxellensis with an expression-free CRISPR-Cas9 system.</title>
        <authorList>
            <person name="Varela C."/>
            <person name="Bartel C."/>
            <person name="Onetto C."/>
            <person name="Borneman A."/>
        </authorList>
    </citation>
    <scope>NUCLEOTIDE SEQUENCE [LARGE SCALE GENOMIC DNA]</scope>
    <source>
        <strain evidence="11 14">AWRI1613</strain>
    </source>
</reference>
<feature type="compositionally biased region" description="Polar residues" evidence="10">
    <location>
        <begin position="10"/>
        <end position="39"/>
    </location>
</feature>
<dbReference type="Proteomes" id="UP000568158">
    <property type="component" value="Unassembled WGS sequence"/>
</dbReference>